<dbReference type="GO" id="GO:0004144">
    <property type="term" value="F:diacylglycerol O-acyltransferase activity"/>
    <property type="evidence" value="ECO:0007669"/>
    <property type="project" value="TreeGrafter"/>
</dbReference>
<evidence type="ECO:0000256" key="13">
    <source>
        <dbReference type="ARBA" id="ARBA00023315"/>
    </source>
</evidence>
<dbReference type="Proteomes" id="UP000593567">
    <property type="component" value="Unassembled WGS sequence"/>
</dbReference>
<evidence type="ECO:0000256" key="1">
    <source>
        <dbReference type="ARBA" id="ARBA00004477"/>
    </source>
</evidence>
<sequence length="319" mass="36117">MGAKRLLEIFAVTQWVCSFLFLGFFCLGFMIYLGFTRLWPLTLVYLAWYLYDRLSPHKGGRRVEAIRRWKVWEHFRDYFPLKLVKTCDLDPHKNYLFACHPHGVLSVSHFGNFATEATGFSKLFPGIDPHLIVLDGQFQFPLYRDYFMTTGSCGCNKNSLEYILKSKGQGNAACLIVGGALETLAAHPGHFNLNLNKKKGFIKSAIRTGASIVPVFSFGENDLYNQVPNPIGSRLRHFQIVATAYFCVPPPLFYGRGILPYSKPVTTVVGPPIEVNQNDTPTSEEINELHTRYVAALIDLFETHKHKYGVAEGTHLNLF</sequence>
<evidence type="ECO:0000313" key="16">
    <source>
        <dbReference type="Proteomes" id="UP000593567"/>
    </source>
</evidence>
<protein>
    <recommendedName>
        <fullName evidence="14">Acyltransferase</fullName>
        <ecNumber evidence="14">2.3.1.-</ecNumber>
    </recommendedName>
</protein>
<dbReference type="PANTHER" id="PTHR12317:SF0">
    <property type="entry name" value="ACYLTRANSFERASE"/>
    <property type="match status" value="1"/>
</dbReference>
<evidence type="ECO:0000256" key="4">
    <source>
        <dbReference type="ARBA" id="ARBA00005420"/>
    </source>
</evidence>
<dbReference type="OrthoDB" id="264532at2759"/>
<comment type="caution">
    <text evidence="14">Lacks conserved residue(s) required for the propagation of feature annotation.</text>
</comment>
<keyword evidence="16" id="KW-1185">Reference proteome</keyword>
<evidence type="ECO:0000313" key="15">
    <source>
        <dbReference type="EMBL" id="KAF6030965.1"/>
    </source>
</evidence>
<evidence type="ECO:0000256" key="9">
    <source>
        <dbReference type="ARBA" id="ARBA00022824"/>
    </source>
</evidence>
<dbReference type="GO" id="GO:0006071">
    <property type="term" value="P:glycerol metabolic process"/>
    <property type="evidence" value="ECO:0007669"/>
    <property type="project" value="UniProtKB-KW"/>
</dbReference>
<keyword evidence="6 14" id="KW-0808">Transferase</keyword>
<keyword evidence="10 14" id="KW-1133">Transmembrane helix</keyword>
<name>A0A7J7JYJ4_BUGNE</name>
<feature type="transmembrane region" description="Helical" evidence="14">
    <location>
        <begin position="12"/>
        <end position="32"/>
    </location>
</feature>
<comment type="pathway">
    <text evidence="3">Lipid metabolism.</text>
</comment>
<comment type="similarity">
    <text evidence="4 14">Belongs to the diacylglycerol acyltransferase family.</text>
</comment>
<evidence type="ECO:0000256" key="5">
    <source>
        <dbReference type="ARBA" id="ARBA00022516"/>
    </source>
</evidence>
<organism evidence="15 16">
    <name type="scientific">Bugula neritina</name>
    <name type="common">Brown bryozoan</name>
    <name type="synonym">Sertularia neritina</name>
    <dbReference type="NCBI Taxonomy" id="10212"/>
    <lineage>
        <taxon>Eukaryota</taxon>
        <taxon>Metazoa</taxon>
        <taxon>Spiralia</taxon>
        <taxon>Lophotrochozoa</taxon>
        <taxon>Bryozoa</taxon>
        <taxon>Gymnolaemata</taxon>
        <taxon>Cheilostomatida</taxon>
        <taxon>Flustrina</taxon>
        <taxon>Buguloidea</taxon>
        <taxon>Bugulidae</taxon>
        <taxon>Bugula</taxon>
    </lineage>
</organism>
<dbReference type="CDD" id="cd07987">
    <property type="entry name" value="LPLAT_MGAT-like"/>
    <property type="match status" value="1"/>
</dbReference>
<keyword evidence="8" id="KW-0319">Glycerol metabolism</keyword>
<evidence type="ECO:0000256" key="10">
    <source>
        <dbReference type="ARBA" id="ARBA00022989"/>
    </source>
</evidence>
<proteinExistence type="inferred from homology"/>
<keyword evidence="5" id="KW-0444">Lipid biosynthesis</keyword>
<comment type="pathway">
    <text evidence="2">Glycerolipid metabolism; triacylglycerol biosynthesis.</text>
</comment>
<reference evidence="15" key="1">
    <citation type="submission" date="2020-06" db="EMBL/GenBank/DDBJ databases">
        <title>Draft genome of Bugula neritina, a colonial animal packing powerful symbionts and potential medicines.</title>
        <authorList>
            <person name="Rayko M."/>
        </authorList>
    </citation>
    <scope>NUCLEOTIDE SEQUENCE [LARGE SCALE GENOMIC DNA]</scope>
    <source>
        <strain evidence="15">Kwan_BN1</strain>
    </source>
</reference>
<evidence type="ECO:0000256" key="14">
    <source>
        <dbReference type="RuleBase" id="RU367023"/>
    </source>
</evidence>
<evidence type="ECO:0000256" key="6">
    <source>
        <dbReference type="ARBA" id="ARBA00022679"/>
    </source>
</evidence>
<evidence type="ECO:0000256" key="2">
    <source>
        <dbReference type="ARBA" id="ARBA00004771"/>
    </source>
</evidence>
<dbReference type="GO" id="GO:0005789">
    <property type="term" value="C:endoplasmic reticulum membrane"/>
    <property type="evidence" value="ECO:0007669"/>
    <property type="project" value="UniProtKB-SubCell"/>
</dbReference>
<evidence type="ECO:0000256" key="8">
    <source>
        <dbReference type="ARBA" id="ARBA00022798"/>
    </source>
</evidence>
<gene>
    <name evidence="15" type="ORF">EB796_010732</name>
</gene>
<dbReference type="GO" id="GO:0019432">
    <property type="term" value="P:triglyceride biosynthetic process"/>
    <property type="evidence" value="ECO:0007669"/>
    <property type="project" value="TreeGrafter"/>
</dbReference>
<evidence type="ECO:0000256" key="11">
    <source>
        <dbReference type="ARBA" id="ARBA00023098"/>
    </source>
</evidence>
<accession>A0A7J7JYJ4</accession>
<keyword evidence="13" id="KW-0012">Acyltransferase</keyword>
<evidence type="ECO:0000256" key="12">
    <source>
        <dbReference type="ARBA" id="ARBA00023136"/>
    </source>
</evidence>
<dbReference type="InterPro" id="IPR007130">
    <property type="entry name" value="DAGAT"/>
</dbReference>
<comment type="caution">
    <text evidence="15">The sequence shown here is derived from an EMBL/GenBank/DDBJ whole genome shotgun (WGS) entry which is preliminary data.</text>
</comment>
<keyword evidence="9 14" id="KW-0256">Endoplasmic reticulum</keyword>
<evidence type="ECO:0000256" key="3">
    <source>
        <dbReference type="ARBA" id="ARBA00005189"/>
    </source>
</evidence>
<dbReference type="EMBL" id="VXIV02001650">
    <property type="protein sequence ID" value="KAF6030965.1"/>
    <property type="molecule type" value="Genomic_DNA"/>
</dbReference>
<evidence type="ECO:0000256" key="7">
    <source>
        <dbReference type="ARBA" id="ARBA00022692"/>
    </source>
</evidence>
<dbReference type="PANTHER" id="PTHR12317">
    <property type="entry name" value="DIACYLGLYCEROL O-ACYLTRANSFERASE"/>
    <property type="match status" value="1"/>
</dbReference>
<keyword evidence="12 14" id="KW-0472">Membrane</keyword>
<comment type="subcellular location">
    <subcellularLocation>
        <location evidence="1 14">Endoplasmic reticulum membrane</location>
        <topology evidence="1 14">Multi-pass membrane protein</topology>
    </subcellularLocation>
</comment>
<keyword evidence="11" id="KW-0443">Lipid metabolism</keyword>
<dbReference type="AlphaFoldDB" id="A0A7J7JYJ4"/>
<keyword evidence="7 14" id="KW-0812">Transmembrane</keyword>
<dbReference type="Pfam" id="PF03982">
    <property type="entry name" value="DAGAT"/>
    <property type="match status" value="1"/>
</dbReference>
<dbReference type="EC" id="2.3.1.-" evidence="14"/>